<accession>A0ABP3W300</accession>
<keyword evidence="1" id="KW-0472">Membrane</keyword>
<feature type="transmembrane region" description="Helical" evidence="1">
    <location>
        <begin position="237"/>
        <end position="256"/>
    </location>
</feature>
<feature type="transmembrane region" description="Helical" evidence="1">
    <location>
        <begin position="323"/>
        <end position="344"/>
    </location>
</feature>
<feature type="transmembrane region" description="Helical" evidence="1">
    <location>
        <begin position="56"/>
        <end position="80"/>
    </location>
</feature>
<keyword evidence="1" id="KW-1133">Transmembrane helix</keyword>
<evidence type="ECO:0000256" key="1">
    <source>
        <dbReference type="SAM" id="Phobius"/>
    </source>
</evidence>
<name>A0ABP3W300_CLOSU</name>
<organism evidence="2 3">
    <name type="scientific">Clostridium subterminale</name>
    <dbReference type="NCBI Taxonomy" id="1550"/>
    <lineage>
        <taxon>Bacteria</taxon>
        <taxon>Bacillati</taxon>
        <taxon>Bacillota</taxon>
        <taxon>Clostridia</taxon>
        <taxon>Eubacteriales</taxon>
        <taxon>Clostridiaceae</taxon>
        <taxon>Clostridium</taxon>
    </lineage>
</organism>
<feature type="transmembrane region" description="Helical" evidence="1">
    <location>
        <begin position="131"/>
        <end position="150"/>
    </location>
</feature>
<gene>
    <name evidence="2" type="ORF">GCM10008908_26330</name>
</gene>
<sequence length="389" mass="41395">MTHKKGLKKAVSKEGIIFLILFLGFFIGMGSVMGTINMFNTLMETAYSLLMKTVFYIMAIAVLAGAISALLSEFGVVSLINRLLSPLMKPLYDLPGASAIGVLTTYLSDNPAILTLADDKGFRRYFKKYQLPALTNLGTAFGMGLIITTYMMGQKSPIGESFILPAIIGNVGAIIGSIVSTRLMLRQTAKIYGKEEMCVQDNDTGFDMMNYREIRDGSVGERFIGAMLEGGASGVQMGLAIIPGVLIICTLVLMLTNGPSASGAYTGAASEGIALLPWIGEKLQFILVPLFGFQSPEAIAFPITSLGAAGAAIGLVPEMLQNGLIGGNEIAVFTAMGMCWSGYLSTHVAMMDGLKCRELTGKAIVSHTFGGLVAGILAHFLYLFITKLI</sequence>
<feature type="transmembrane region" description="Helical" evidence="1">
    <location>
        <begin position="364"/>
        <end position="385"/>
    </location>
</feature>
<comment type="caution">
    <text evidence="2">The sequence shown here is derived from an EMBL/GenBank/DDBJ whole genome shotgun (WGS) entry which is preliminary data.</text>
</comment>
<evidence type="ECO:0000313" key="2">
    <source>
        <dbReference type="EMBL" id="GAA0775202.1"/>
    </source>
</evidence>
<keyword evidence="1" id="KW-0812">Transmembrane</keyword>
<feature type="transmembrane region" description="Helical" evidence="1">
    <location>
        <begin position="162"/>
        <end position="185"/>
    </location>
</feature>
<dbReference type="Proteomes" id="UP001501047">
    <property type="component" value="Unassembled WGS sequence"/>
</dbReference>
<dbReference type="RefSeq" id="WP_343826892.1">
    <property type="nucleotide sequence ID" value="NZ_BAAACI010000006.1"/>
</dbReference>
<keyword evidence="3" id="KW-1185">Reference proteome</keyword>
<dbReference type="EMBL" id="BAAACI010000006">
    <property type="protein sequence ID" value="GAA0775202.1"/>
    <property type="molecule type" value="Genomic_DNA"/>
</dbReference>
<evidence type="ECO:0000313" key="3">
    <source>
        <dbReference type="Proteomes" id="UP001501047"/>
    </source>
</evidence>
<protein>
    <submittedName>
        <fullName evidence="2">Membrane protein</fullName>
    </submittedName>
</protein>
<feature type="transmembrane region" description="Helical" evidence="1">
    <location>
        <begin position="16"/>
        <end position="36"/>
    </location>
</feature>
<proteinExistence type="predicted"/>
<reference evidence="3" key="1">
    <citation type="journal article" date="2019" name="Int. J. Syst. Evol. Microbiol.">
        <title>The Global Catalogue of Microorganisms (GCM) 10K type strain sequencing project: providing services to taxonomists for standard genome sequencing and annotation.</title>
        <authorList>
            <consortium name="The Broad Institute Genomics Platform"/>
            <consortium name="The Broad Institute Genome Sequencing Center for Infectious Disease"/>
            <person name="Wu L."/>
            <person name="Ma J."/>
        </authorList>
    </citation>
    <scope>NUCLEOTIDE SEQUENCE [LARGE SCALE GENOMIC DNA]</scope>
    <source>
        <strain evidence="3">JCM 1417</strain>
    </source>
</reference>
<feature type="transmembrane region" description="Helical" evidence="1">
    <location>
        <begin position="298"/>
        <end position="316"/>
    </location>
</feature>